<protein>
    <submittedName>
        <fullName evidence="1">Uncharacterized protein</fullName>
    </submittedName>
</protein>
<evidence type="ECO:0000313" key="2">
    <source>
        <dbReference type="Proteomes" id="UP000479000"/>
    </source>
</evidence>
<accession>A0A6H5GFS2</accession>
<proteinExistence type="predicted"/>
<keyword evidence="2" id="KW-1185">Reference proteome</keyword>
<gene>
    <name evidence="1" type="ORF">NTEN_LOCUS7609</name>
</gene>
<feature type="non-terminal residue" evidence="1">
    <location>
        <position position="66"/>
    </location>
</feature>
<evidence type="ECO:0000313" key="1">
    <source>
        <dbReference type="EMBL" id="CAB0001822.1"/>
    </source>
</evidence>
<sequence>MPQYLVVLFSYGRSNQRSFVQVFEGRFGSALDFWIHHEVTLASPPKNTEAYRHRIEVLKTFLLLRD</sequence>
<reference evidence="1 2" key="1">
    <citation type="submission" date="2020-02" db="EMBL/GenBank/DDBJ databases">
        <authorList>
            <person name="Ferguson B K."/>
        </authorList>
    </citation>
    <scope>NUCLEOTIDE SEQUENCE [LARGE SCALE GENOMIC DNA]</scope>
</reference>
<dbReference type="AlphaFoldDB" id="A0A6H5GFS2"/>
<dbReference type="EMBL" id="CADCXU010011620">
    <property type="protein sequence ID" value="CAB0001822.1"/>
    <property type="molecule type" value="Genomic_DNA"/>
</dbReference>
<organism evidence="1 2">
    <name type="scientific">Nesidiocoris tenuis</name>
    <dbReference type="NCBI Taxonomy" id="355587"/>
    <lineage>
        <taxon>Eukaryota</taxon>
        <taxon>Metazoa</taxon>
        <taxon>Ecdysozoa</taxon>
        <taxon>Arthropoda</taxon>
        <taxon>Hexapoda</taxon>
        <taxon>Insecta</taxon>
        <taxon>Pterygota</taxon>
        <taxon>Neoptera</taxon>
        <taxon>Paraneoptera</taxon>
        <taxon>Hemiptera</taxon>
        <taxon>Heteroptera</taxon>
        <taxon>Panheteroptera</taxon>
        <taxon>Cimicomorpha</taxon>
        <taxon>Miridae</taxon>
        <taxon>Dicyphina</taxon>
        <taxon>Nesidiocoris</taxon>
    </lineage>
</organism>
<dbReference type="Proteomes" id="UP000479000">
    <property type="component" value="Unassembled WGS sequence"/>
</dbReference>
<name>A0A6H5GFS2_9HEMI</name>